<evidence type="ECO:0000256" key="1">
    <source>
        <dbReference type="SAM" id="SignalP"/>
    </source>
</evidence>
<protein>
    <submittedName>
        <fullName evidence="3">CUB domain-containing protein</fullName>
    </submittedName>
</protein>
<accession>A0A7E5A1V3</accession>
<organism evidence="2 3">
    <name type="scientific">Panagrellus redivivus</name>
    <name type="common">Microworm</name>
    <dbReference type="NCBI Taxonomy" id="6233"/>
    <lineage>
        <taxon>Eukaryota</taxon>
        <taxon>Metazoa</taxon>
        <taxon>Ecdysozoa</taxon>
        <taxon>Nematoda</taxon>
        <taxon>Chromadorea</taxon>
        <taxon>Rhabditida</taxon>
        <taxon>Tylenchina</taxon>
        <taxon>Panagrolaimomorpha</taxon>
        <taxon>Panagrolaimoidea</taxon>
        <taxon>Panagrolaimidae</taxon>
        <taxon>Panagrellus</taxon>
    </lineage>
</organism>
<dbReference type="AlphaFoldDB" id="A0A7E5A1V3"/>
<keyword evidence="1" id="KW-0732">Signal</keyword>
<evidence type="ECO:0000313" key="2">
    <source>
        <dbReference type="Proteomes" id="UP000492821"/>
    </source>
</evidence>
<feature type="signal peptide" evidence="1">
    <location>
        <begin position="1"/>
        <end position="17"/>
    </location>
</feature>
<reference evidence="3" key="2">
    <citation type="submission" date="2020-10" db="UniProtKB">
        <authorList>
            <consortium name="WormBaseParasite"/>
        </authorList>
    </citation>
    <scope>IDENTIFICATION</scope>
</reference>
<evidence type="ECO:0000313" key="3">
    <source>
        <dbReference type="WBParaSite" id="Pan_g9635.t1"/>
    </source>
</evidence>
<proteinExistence type="predicted"/>
<feature type="chain" id="PRO_5028856133" evidence="1">
    <location>
        <begin position="18"/>
        <end position="216"/>
    </location>
</feature>
<reference evidence="2" key="1">
    <citation type="journal article" date="2013" name="Genetics">
        <title>The draft genome and transcriptome of Panagrellus redivivus are shaped by the harsh demands of a free-living lifestyle.</title>
        <authorList>
            <person name="Srinivasan J."/>
            <person name="Dillman A.R."/>
            <person name="Macchietto M.G."/>
            <person name="Heikkinen L."/>
            <person name="Lakso M."/>
            <person name="Fracchia K.M."/>
            <person name="Antoshechkin I."/>
            <person name="Mortazavi A."/>
            <person name="Wong G."/>
            <person name="Sternberg P.W."/>
        </authorList>
    </citation>
    <scope>NUCLEOTIDE SEQUENCE [LARGE SCALE GENOMIC DNA]</scope>
    <source>
        <strain evidence="2">MT8872</strain>
    </source>
</reference>
<dbReference type="WBParaSite" id="Pan_g9635.t1">
    <property type="protein sequence ID" value="Pan_g9635.t1"/>
    <property type="gene ID" value="Pan_g9635"/>
</dbReference>
<name>A0A7E5A1V3_PANRE</name>
<sequence length="216" mass="24579">MLLPVVVVFSTLYFLASLDWNKLSGNSRQPPSIPPVVITKITPSNEMQSFDTPEPTLTVELFQRCPSRCWNCCNYQSTGSIRIGFIGTTSLCDINITFTSDKVSNATIINVSTTQNHTGLSNNFNYDYPPPPYKYQVDTDYVLLLSANITPSNGTAHWPPRVENQIICFANTDDTGKIHDFYFDTEFIEPQCDLKLNLRTKRREGDDRNIGMYEYY</sequence>
<keyword evidence="2" id="KW-1185">Reference proteome</keyword>
<dbReference type="Proteomes" id="UP000492821">
    <property type="component" value="Unassembled WGS sequence"/>
</dbReference>